<dbReference type="PROSITE" id="PS00518">
    <property type="entry name" value="ZF_RING_1"/>
    <property type="match status" value="1"/>
</dbReference>
<feature type="region of interest" description="Disordered" evidence="8">
    <location>
        <begin position="357"/>
        <end position="390"/>
    </location>
</feature>
<dbReference type="Pfam" id="PF25597">
    <property type="entry name" value="SH3_retrovirus"/>
    <property type="match status" value="1"/>
</dbReference>
<sequence>MDRDEVGTISEEAKRSESSIEEEEVQSTKGKVNLTQEEDKRALDTTPSPIQKTRPKDMVWKPKVKQEPILIQKEQRSSAKEEDKSDELVIKEASRKMLNSSSCLSQDLILTNRAMVNQSMDLYSYPALNITNCVTLKLTQKNYISWKSQFESFLSGQDLLGFVNGSTPAPLATLQIPQVGGGQALSVPNPDYNEWFRADQIIRAWLLGSLSEDILVEVTGTTTAKDLWVALAKHFNKVSSSRLFELQSKLQTAEKLDRPMDEYLRDIKSICEQLASIGSPVPEKMKIFVVLKGLGREYEPIKVNIEGMIDMYPGPTLEEVSSRLKSFFDRLASYNVGMEVSPHMAFYANYSGKGKGNQYGKPGGNQGKSGNYSTKGRGFPQQISSSTSGSYNNTENRVVCQICGKPGHPALKCWHRFNNSYQYEELPAALTAMRITDVTNHNGNEWVGDSGATAHVTNSTHNLQQSQPYGGSDSVMVGNGDFLPITHIGSTTLPSSSGILSLKDVLVCPNIGKSLVSVSKLTRDYPCSIDFDCDYVRVTDKATKKLLAQGNNRNGLYVLKDSSVHAFYSSRQQTTSEDVWHMMLGHPNQQILQLLHKNKAVNISKSSKGICEACQYGKSSRLPFSSSCSTTSRPLQKIHCDLWGPAPIKSVQGFSYYAIFVDNYSRFCWFYPLKFKSDFFKIFTIFQALVENQFQNKIGSFQCDGGGEFTSARFLNHLQQHGIQQLISCPYTPQQNGLAERKHRHLIELALAMMCHSRMPLKYWVEGFFTANFLINLLPTTALTESKSPYEVLYGHKPNYTSLRVFGCACYPTLRDYAKNKFDPRSLKCVFLGYNEKYKGYRCLLISTGRVYISRHVVFDQQDFPFHTVSPSPLTLSTPLLKAWQQSFQSQSTNNTENQSQNQPEEVQRIPEDQTIGIPIQRLTTTSLLPIVTDTENSGCTAGFDHVPIGNSSQLSSHSMDSDEPSAVSPTESVPSEHNNEISFSQSTEIRELAEDTDCTLRAYSDNDHGGCQETSRSTRGFCTFLVVYLTANPAFHKRSKHFANHFHYVREQVALGTLRVSHIPNYLQLVDIFTKSLPLASFASLRFKLGVDVPPTPSLRGTISEEAKRSESSVEEEEVQSTKGKVNLTQEEDKRALDTTPSPIQKTRPKDMVWKPKVKQEPILIQKEQRSSAKEEDKSDELVIKEASRKMLNSSSCLSQDLILTNRFKCTISKKRRVDGDTPNLEGEGSIKVVETQSSAAKVFDDVVYRLYSKGLVSTDNVAAGFGVAICDQMDELLFEMKESVSDVEGVKDRALIRGLSESLDLGIRKIVIYCDDNELYQNYEKMSPKPTGKPSPDGSSSDSYSLYFKGSLAGFGVAIYREEDDSILFKKKVSLHYPDFTAWEAELMALKLGLTKAVSFRINHISIYCDNPEIFELVMGRSVPKDKKIALLMDEVQRIRQQFSSSIPFLVASNEIKFVYKLAKETLVSNISIPRPRKKTCGNCFNDGIKGENMFSADLCSHYFCVECMKEHIEVSLNEGGLPRCPHDGCTSNLTLRSCDHLLTPKQREMWEQRINEESIPVCDRFHCPNPKCWALMSKTELTESTEEDGVRRCCYKCRKHFCINCKVLWHSNLSCKEHKSSGREPITIVWRQCRSCLHKIKLSEERMPVTCRCGYKFCYACGAQWKLGGCCSHHLQEVMDWVAIVLIFLAFITNSKCNPKQERVVQQLLEQVQLLNQKFDSSKAILVSQNNIKFDLNLQERQLFLKPVGPQR</sequence>
<feature type="compositionally biased region" description="Polar residues" evidence="8">
    <location>
        <begin position="381"/>
        <end position="390"/>
    </location>
</feature>
<dbReference type="EMBL" id="CACRSJ010000106">
    <property type="protein sequence ID" value="VYS59432.1"/>
    <property type="molecule type" value="Genomic_DNA"/>
</dbReference>
<protein>
    <submittedName>
        <fullName evidence="11">Uncharacterized protein</fullName>
    </submittedName>
</protein>
<dbReference type="PROSITE" id="PS50994">
    <property type="entry name" value="INTEGRASE"/>
    <property type="match status" value="1"/>
</dbReference>
<feature type="compositionally biased region" description="Low complexity" evidence="8">
    <location>
        <begin position="888"/>
        <end position="903"/>
    </location>
</feature>
<dbReference type="InterPro" id="IPR029472">
    <property type="entry name" value="Copia-like_N"/>
</dbReference>
<keyword evidence="4" id="KW-0677">Repeat</keyword>
<dbReference type="GO" id="GO:0015074">
    <property type="term" value="P:DNA integration"/>
    <property type="evidence" value="ECO:0007669"/>
    <property type="project" value="InterPro"/>
</dbReference>
<dbReference type="Pfam" id="PF14244">
    <property type="entry name" value="Retrotran_gag_3"/>
    <property type="match status" value="1"/>
</dbReference>
<dbReference type="FunFam" id="3.30.420.10:FF:000076">
    <property type="entry name" value="RBR-type E3 ubiquitin transferase"/>
    <property type="match status" value="1"/>
</dbReference>
<dbReference type="GO" id="GO:0016740">
    <property type="term" value="F:transferase activity"/>
    <property type="evidence" value="ECO:0007669"/>
    <property type="project" value="UniProtKB-KW"/>
</dbReference>
<feature type="region of interest" description="Disordered" evidence="8">
    <location>
        <begin position="1099"/>
        <end position="1149"/>
    </location>
</feature>
<keyword evidence="2" id="KW-0808">Transferase</keyword>
<evidence type="ECO:0000256" key="1">
    <source>
        <dbReference type="ARBA" id="ARBA00022670"/>
    </source>
</evidence>
<dbReference type="GO" id="GO:0004523">
    <property type="term" value="F:RNA-DNA hybrid ribonuclease activity"/>
    <property type="evidence" value="ECO:0007669"/>
    <property type="project" value="InterPro"/>
</dbReference>
<keyword evidence="7" id="KW-0862">Zinc</keyword>
<keyword evidence="5" id="KW-0863">Zinc-finger</keyword>
<feature type="domain" description="RING-type" evidence="10">
    <location>
        <begin position="1479"/>
        <end position="1685"/>
    </location>
</feature>
<dbReference type="SUPFAM" id="SSF53098">
    <property type="entry name" value="Ribonuclease H-like"/>
    <property type="match status" value="2"/>
</dbReference>
<dbReference type="Pfam" id="PF13456">
    <property type="entry name" value="RVT_3"/>
    <property type="match status" value="2"/>
</dbReference>
<keyword evidence="1" id="KW-0645">Protease</keyword>
<dbReference type="GO" id="GO:0003676">
    <property type="term" value="F:nucleic acid binding"/>
    <property type="evidence" value="ECO:0007669"/>
    <property type="project" value="InterPro"/>
</dbReference>
<dbReference type="FunFam" id="3.30.40.10:FF:000230">
    <property type="entry name" value="RBR-type E3 ubiquitin transferase"/>
    <property type="match status" value="1"/>
</dbReference>
<dbReference type="Pfam" id="PF14223">
    <property type="entry name" value="Retrotran_gag_2"/>
    <property type="match status" value="1"/>
</dbReference>
<dbReference type="SMART" id="SM00647">
    <property type="entry name" value="IBR"/>
    <property type="match status" value="1"/>
</dbReference>
<dbReference type="CDD" id="cd22584">
    <property type="entry name" value="Rcat_RBR_unk"/>
    <property type="match status" value="1"/>
</dbReference>
<dbReference type="Pfam" id="PF22936">
    <property type="entry name" value="Pol_BBD"/>
    <property type="match status" value="1"/>
</dbReference>
<dbReference type="InterPro" id="IPR017907">
    <property type="entry name" value="Znf_RING_CS"/>
</dbReference>
<evidence type="ECO:0000313" key="11">
    <source>
        <dbReference type="EMBL" id="VYS59432.1"/>
    </source>
</evidence>
<keyword evidence="6" id="KW-0833">Ubl conjugation pathway</keyword>
<feature type="compositionally biased region" description="Basic and acidic residues" evidence="8">
    <location>
        <begin position="1104"/>
        <end position="1113"/>
    </location>
</feature>
<dbReference type="ExpressionAtlas" id="A0A654FHC8">
    <property type="expression patterns" value="baseline and differential"/>
</dbReference>
<evidence type="ECO:0000256" key="8">
    <source>
        <dbReference type="SAM" id="MobiDB-lite"/>
    </source>
</evidence>
<gene>
    <name evidence="11" type="ORF">AN1_LOCUS14873</name>
</gene>
<keyword evidence="3" id="KW-0479">Metal-binding</keyword>
<dbReference type="InterPro" id="IPR012337">
    <property type="entry name" value="RNaseH-like_sf"/>
</dbReference>
<evidence type="ECO:0000256" key="4">
    <source>
        <dbReference type="ARBA" id="ARBA00022737"/>
    </source>
</evidence>
<dbReference type="InterPro" id="IPR001584">
    <property type="entry name" value="Integrase_cat-core"/>
</dbReference>
<dbReference type="Pfam" id="PF00665">
    <property type="entry name" value="rve"/>
    <property type="match status" value="1"/>
</dbReference>
<feature type="region of interest" description="Disordered" evidence="8">
    <location>
        <begin position="888"/>
        <end position="916"/>
    </location>
</feature>
<evidence type="ECO:0000256" key="2">
    <source>
        <dbReference type="ARBA" id="ARBA00022679"/>
    </source>
</evidence>
<dbReference type="UniPathway" id="UPA00143"/>
<evidence type="ECO:0000313" key="12">
    <source>
        <dbReference type="Proteomes" id="UP000426265"/>
    </source>
</evidence>
<feature type="compositionally biased region" description="Polar residues" evidence="8">
    <location>
        <begin position="968"/>
        <end position="983"/>
    </location>
</feature>
<dbReference type="GO" id="GO:0008233">
    <property type="term" value="F:peptidase activity"/>
    <property type="evidence" value="ECO:0007669"/>
    <property type="project" value="UniProtKB-KW"/>
</dbReference>
<dbReference type="InterPro" id="IPR013083">
    <property type="entry name" value="Znf_RING/FYVE/PHD"/>
</dbReference>
<feature type="compositionally biased region" description="Basic and acidic residues" evidence="8">
    <location>
        <begin position="1"/>
        <end position="18"/>
    </location>
</feature>
<dbReference type="GO" id="GO:0016567">
    <property type="term" value="P:protein ubiquitination"/>
    <property type="evidence" value="ECO:0007669"/>
    <property type="project" value="UniProtKB-UniPathway"/>
</dbReference>
<evidence type="ECO:0000256" key="6">
    <source>
        <dbReference type="ARBA" id="ARBA00022786"/>
    </source>
</evidence>
<dbReference type="PROSITE" id="PS51873">
    <property type="entry name" value="TRIAD"/>
    <property type="match status" value="1"/>
</dbReference>
<dbReference type="InterPro" id="IPR002867">
    <property type="entry name" value="IBR_dom"/>
</dbReference>
<evidence type="ECO:0000256" key="3">
    <source>
        <dbReference type="ARBA" id="ARBA00022723"/>
    </source>
</evidence>
<dbReference type="CDD" id="cd22582">
    <property type="entry name" value="BRcat_RBR_unk"/>
    <property type="match status" value="1"/>
</dbReference>
<feature type="region of interest" description="Disordered" evidence="8">
    <location>
        <begin position="943"/>
        <end position="983"/>
    </location>
</feature>
<dbReference type="CDD" id="cd09272">
    <property type="entry name" value="RNase_HI_RT_Ty1"/>
    <property type="match status" value="1"/>
</dbReference>
<dbReference type="Gene3D" id="1.20.120.1750">
    <property type="match status" value="1"/>
</dbReference>
<dbReference type="InterPro" id="IPR039537">
    <property type="entry name" value="Retrotran_Ty1/copia-like"/>
</dbReference>
<evidence type="ECO:0000256" key="5">
    <source>
        <dbReference type="ARBA" id="ARBA00022771"/>
    </source>
</evidence>
<dbReference type="SUPFAM" id="SSF57850">
    <property type="entry name" value="RING/U-box"/>
    <property type="match status" value="2"/>
</dbReference>
<dbReference type="InterPro" id="IPR002156">
    <property type="entry name" value="RNaseH_domain"/>
</dbReference>
<dbReference type="InterPro" id="IPR054722">
    <property type="entry name" value="PolX-like_BBD"/>
</dbReference>
<dbReference type="Proteomes" id="UP000426265">
    <property type="component" value="Unassembled WGS sequence"/>
</dbReference>
<dbReference type="InterPro" id="IPR025724">
    <property type="entry name" value="GAG-pre-integrase_dom"/>
</dbReference>
<dbReference type="InterPro" id="IPR044066">
    <property type="entry name" value="TRIAD_supradom"/>
</dbReference>
<proteinExistence type="predicted"/>
<name>A0A654FHC8_ARATH</name>
<dbReference type="PANTHER" id="PTHR42648:SF26">
    <property type="entry name" value="INTEGRASE CATALYTIC DOMAIN-CONTAINING PROTEIN"/>
    <property type="match status" value="1"/>
</dbReference>
<evidence type="ECO:0000259" key="9">
    <source>
        <dbReference type="PROSITE" id="PS50994"/>
    </source>
</evidence>
<dbReference type="Gene3D" id="3.30.420.10">
    <property type="entry name" value="Ribonuclease H-like superfamily/Ribonuclease H"/>
    <property type="match status" value="2"/>
</dbReference>
<dbReference type="GO" id="GO:0008270">
    <property type="term" value="F:zinc ion binding"/>
    <property type="evidence" value="ECO:0007669"/>
    <property type="project" value="UniProtKB-KW"/>
</dbReference>
<dbReference type="GO" id="GO:0006508">
    <property type="term" value="P:proteolysis"/>
    <property type="evidence" value="ECO:0007669"/>
    <property type="project" value="UniProtKB-KW"/>
</dbReference>
<dbReference type="Pfam" id="PF01485">
    <property type="entry name" value="IBR"/>
    <property type="match status" value="1"/>
</dbReference>
<feature type="region of interest" description="Disordered" evidence="8">
    <location>
        <begin position="1"/>
        <end position="65"/>
    </location>
</feature>
<evidence type="ECO:0000256" key="7">
    <source>
        <dbReference type="ARBA" id="ARBA00022833"/>
    </source>
</evidence>
<keyword evidence="1" id="KW-0378">Hydrolase</keyword>
<dbReference type="PANTHER" id="PTHR42648">
    <property type="entry name" value="TRANSPOSASE, PUTATIVE-RELATED"/>
    <property type="match status" value="1"/>
</dbReference>
<dbReference type="Gene3D" id="3.30.40.10">
    <property type="entry name" value="Zinc/RING finger domain, C3HC4 (zinc finger)"/>
    <property type="match status" value="1"/>
</dbReference>
<organism evidence="11 12">
    <name type="scientific">Arabidopsis thaliana</name>
    <name type="common">Mouse-ear cress</name>
    <dbReference type="NCBI Taxonomy" id="3702"/>
    <lineage>
        <taxon>Eukaryota</taxon>
        <taxon>Viridiplantae</taxon>
        <taxon>Streptophyta</taxon>
        <taxon>Embryophyta</taxon>
        <taxon>Tracheophyta</taxon>
        <taxon>Spermatophyta</taxon>
        <taxon>Magnoliopsida</taxon>
        <taxon>eudicotyledons</taxon>
        <taxon>Gunneridae</taxon>
        <taxon>Pentapetalae</taxon>
        <taxon>rosids</taxon>
        <taxon>malvids</taxon>
        <taxon>Brassicales</taxon>
        <taxon>Brassicaceae</taxon>
        <taxon>Camelineae</taxon>
        <taxon>Arabidopsis</taxon>
    </lineage>
</organism>
<dbReference type="InterPro" id="IPR036397">
    <property type="entry name" value="RNaseH_sf"/>
</dbReference>
<evidence type="ECO:0000259" key="10">
    <source>
        <dbReference type="PROSITE" id="PS51873"/>
    </source>
</evidence>
<accession>A0A654FHC8</accession>
<feature type="domain" description="Integrase catalytic" evidence="9">
    <location>
        <begin position="630"/>
        <end position="797"/>
    </location>
</feature>
<dbReference type="Pfam" id="PF13976">
    <property type="entry name" value="gag_pre-integrs"/>
    <property type="match status" value="1"/>
</dbReference>
<dbReference type="InterPro" id="IPR057670">
    <property type="entry name" value="SH3_retrovirus"/>
</dbReference>
<feature type="compositionally biased region" description="Gly residues" evidence="8">
    <location>
        <begin position="357"/>
        <end position="367"/>
    </location>
</feature>
<feature type="compositionally biased region" description="Basic and acidic residues" evidence="8">
    <location>
        <begin position="54"/>
        <end position="65"/>
    </location>
</feature>
<reference evidence="11 12" key="1">
    <citation type="submission" date="2019-11" db="EMBL/GenBank/DDBJ databases">
        <authorList>
            <person name="Jiao W.-B."/>
            <person name="Schneeberger K."/>
        </authorList>
    </citation>
    <scope>NUCLEOTIDE SEQUENCE [LARGE SCALE GENOMIC DNA]</scope>
    <source>
        <strain evidence="12">cv. An-1</strain>
    </source>
</reference>